<dbReference type="AlphaFoldDB" id="A0A4Y2DB11"/>
<evidence type="ECO:0000313" key="2">
    <source>
        <dbReference type="Proteomes" id="UP000499080"/>
    </source>
</evidence>
<protein>
    <submittedName>
        <fullName evidence="1">Uncharacterized protein</fullName>
    </submittedName>
</protein>
<comment type="caution">
    <text evidence="1">The sequence shown here is derived from an EMBL/GenBank/DDBJ whole genome shotgun (WGS) entry which is preliminary data.</text>
</comment>
<evidence type="ECO:0000313" key="1">
    <source>
        <dbReference type="EMBL" id="GBM13074.1"/>
    </source>
</evidence>
<proteinExistence type="predicted"/>
<sequence>MCSECIPFVSSTCSKCVIARATVVQRVSRSISVIWRAMLSFNSGSPHAPSIDAMFQESPQLEATGIQVRRTSVPGSLETSQNCPIISKVVTKQMPALVGQFEWRTILHEDKSLNTLFRLRQE</sequence>
<name>A0A4Y2DB11_ARAVE</name>
<organism evidence="1 2">
    <name type="scientific">Araneus ventricosus</name>
    <name type="common">Orbweaver spider</name>
    <name type="synonym">Epeira ventricosa</name>
    <dbReference type="NCBI Taxonomy" id="182803"/>
    <lineage>
        <taxon>Eukaryota</taxon>
        <taxon>Metazoa</taxon>
        <taxon>Ecdysozoa</taxon>
        <taxon>Arthropoda</taxon>
        <taxon>Chelicerata</taxon>
        <taxon>Arachnida</taxon>
        <taxon>Araneae</taxon>
        <taxon>Araneomorphae</taxon>
        <taxon>Entelegynae</taxon>
        <taxon>Araneoidea</taxon>
        <taxon>Araneidae</taxon>
        <taxon>Araneus</taxon>
    </lineage>
</organism>
<accession>A0A4Y2DB11</accession>
<dbReference type="Proteomes" id="UP000499080">
    <property type="component" value="Unassembled WGS sequence"/>
</dbReference>
<keyword evidence="2" id="KW-1185">Reference proteome</keyword>
<gene>
    <name evidence="1" type="ORF">AVEN_48322_1</name>
</gene>
<reference evidence="1 2" key="1">
    <citation type="journal article" date="2019" name="Sci. Rep.">
        <title>Orb-weaving spider Araneus ventricosus genome elucidates the spidroin gene catalogue.</title>
        <authorList>
            <person name="Kono N."/>
            <person name="Nakamura H."/>
            <person name="Ohtoshi R."/>
            <person name="Moran D.A.P."/>
            <person name="Shinohara A."/>
            <person name="Yoshida Y."/>
            <person name="Fujiwara M."/>
            <person name="Mori M."/>
            <person name="Tomita M."/>
            <person name="Arakawa K."/>
        </authorList>
    </citation>
    <scope>NUCLEOTIDE SEQUENCE [LARGE SCALE GENOMIC DNA]</scope>
</reference>
<dbReference type="EMBL" id="BGPR01088879">
    <property type="protein sequence ID" value="GBM13074.1"/>
    <property type="molecule type" value="Genomic_DNA"/>
</dbReference>